<dbReference type="InterPro" id="IPR013783">
    <property type="entry name" value="Ig-like_fold"/>
</dbReference>
<keyword evidence="3" id="KW-0963">Cytoplasm</keyword>
<evidence type="ECO:0000256" key="3">
    <source>
        <dbReference type="ARBA" id="ARBA00022490"/>
    </source>
</evidence>
<dbReference type="InterPro" id="IPR036962">
    <property type="entry name" value="Glyco_hydro_3_N_sf"/>
</dbReference>
<dbReference type="PANTHER" id="PTHR42721">
    <property type="entry name" value="SUGAR HYDROLASE-RELATED"/>
    <property type="match status" value="1"/>
</dbReference>
<dbReference type="Gene3D" id="2.60.120.260">
    <property type="entry name" value="Galactose-binding domain-like"/>
    <property type="match status" value="1"/>
</dbReference>
<keyword evidence="5 9" id="KW-0378">Hydrolase</keyword>
<keyword evidence="4" id="KW-0732">Signal</keyword>
<accession>A0ABN1TDS0</accession>
<dbReference type="Gene3D" id="3.40.50.1700">
    <property type="entry name" value="Glycoside hydrolase family 3 C-terminal domain"/>
    <property type="match status" value="1"/>
</dbReference>
<dbReference type="SUPFAM" id="SSF51445">
    <property type="entry name" value="(Trans)glycosidases"/>
    <property type="match status" value="1"/>
</dbReference>
<dbReference type="InterPro" id="IPR026891">
    <property type="entry name" value="Fn3-like"/>
</dbReference>
<comment type="caution">
    <text evidence="9">The sequence shown here is derived from an EMBL/GenBank/DDBJ whole genome shotgun (WGS) entry which is preliminary data.</text>
</comment>
<gene>
    <name evidence="9" type="ORF">GCM10009663_19480</name>
</gene>
<organism evidence="9 10">
    <name type="scientific">Kitasatospora arboriphila</name>
    <dbReference type="NCBI Taxonomy" id="258052"/>
    <lineage>
        <taxon>Bacteria</taxon>
        <taxon>Bacillati</taxon>
        <taxon>Actinomycetota</taxon>
        <taxon>Actinomycetes</taxon>
        <taxon>Kitasatosporales</taxon>
        <taxon>Streptomycetaceae</taxon>
        <taxon>Kitasatospora</taxon>
    </lineage>
</organism>
<dbReference type="Pfam" id="PF00933">
    <property type="entry name" value="Glyco_hydro_3"/>
    <property type="match status" value="1"/>
</dbReference>
<dbReference type="InterPro" id="IPR002772">
    <property type="entry name" value="Glyco_hydro_3_C"/>
</dbReference>
<dbReference type="EMBL" id="BAAALD010000013">
    <property type="protein sequence ID" value="GAA1077743.1"/>
    <property type="molecule type" value="Genomic_DNA"/>
</dbReference>
<dbReference type="Gene3D" id="2.60.40.10">
    <property type="entry name" value="Immunoglobulins"/>
    <property type="match status" value="1"/>
</dbReference>
<feature type="domain" description="Cellulose binding type IV" evidence="7">
    <location>
        <begin position="815"/>
        <end position="939"/>
    </location>
</feature>
<dbReference type="InterPro" id="IPR008999">
    <property type="entry name" value="Actin-crosslinking"/>
</dbReference>
<comment type="subcellular location">
    <subcellularLocation>
        <location evidence="1">Cytoplasm</location>
    </subcellularLocation>
</comment>
<evidence type="ECO:0000256" key="4">
    <source>
        <dbReference type="ARBA" id="ARBA00022729"/>
    </source>
</evidence>
<sequence>MPDAPYRDARLPARRRVEDLLSRLTTDEKIALLHQHAPAVPRLGLAAHTTGTEALHGVSWLGPATSFPQAVGLGATWDRALLRRVGEAVATEVRAFHERPAAPGRARIGLNVWAPVVNPLRHPLWGRNEEGYAEDPSLTADLAAAYTGGLRGDHPVHWRTAPTLKHFLGYNNETDRTTSSSDLPPRVLHEYELPCYRGPVEAGAVAAVMPSYNLVNGRPAHLTPYLKEELRQWKNGADLLVCSDAEAPSNLVAAQRWSADHAEAHAAALRAGVDSFTDHGTDSPVTTARLTEALRRGLVTEADIDAAVGRQLLMRINCGELDPELDPYAGTGQDVIGCEAHRGLARQAARQAVVLLRNEGGLLPLPADGTLAVLGPLGDDVLRDWYSGSLLHRTTLLDALRERLGADRVLHADGLDRIALRSAATGRYLSAAPDGTLAVSAEHVGEHEGFAVQDWGHGVTTLQAHDGRYLTKDGYGLLAATADHPDEWVVQETFRLERGEDGRVRLRHLGSGHWVALAAGSDALTTYASSREQAEPFTVRTVSAGAERAAALAAAAGTVVVVVGNDPHVNGRETEDRPDLALPPQQEEVLRAARAANPRTVLALVSSYPYAHERARADVAAVLWTAHGGQEGGAALADVLLGDHNPSGRLPQTWYRADQPLPGLLDYDIITARSTYLYLDEEPLHPFGHGLSYTEFRYGALTAAVDGDHALAELTVANRGPRAGAEVVQLYGRAHDAPVATPLRRLVGFERIELAPGEERRVAFRVPLAALGRFDPGHGRWTVDPGRYTLAAGASSADLRAAAELALTGPAAPPRPGLAGPIAARDFDEAAGVRLVERSREGGEAVAGGGPTPARLVFRAVDFGDGATRVELTAAREGAGPAAVELHLAGAVTRIEVPATGGRYAWTAVRADLAAPAKGVHELRIVLRGALRLAEAAFG</sequence>
<dbReference type="InterPro" id="IPR022768">
    <property type="entry name" value="Fascin-like_dom"/>
</dbReference>
<dbReference type="InterPro" id="IPR017853">
    <property type="entry name" value="GH"/>
</dbReference>
<evidence type="ECO:0000313" key="9">
    <source>
        <dbReference type="EMBL" id="GAA1077743.1"/>
    </source>
</evidence>
<dbReference type="PRINTS" id="PR00133">
    <property type="entry name" value="GLHYDRLASE3"/>
</dbReference>
<dbReference type="CDD" id="cd04084">
    <property type="entry name" value="CBM6_xylanase-like"/>
    <property type="match status" value="1"/>
</dbReference>
<dbReference type="SUPFAM" id="SSF49785">
    <property type="entry name" value="Galactose-binding domain-like"/>
    <property type="match status" value="1"/>
</dbReference>
<keyword evidence="6" id="KW-0009">Actin-binding</keyword>
<dbReference type="SMART" id="SM00606">
    <property type="entry name" value="CBD_IV"/>
    <property type="match status" value="1"/>
</dbReference>
<dbReference type="RefSeq" id="WP_344623104.1">
    <property type="nucleotide sequence ID" value="NZ_BAAALD010000013.1"/>
</dbReference>
<dbReference type="CDD" id="cd23343">
    <property type="entry name" value="beta-trefoil_FSCN_BglX-like"/>
    <property type="match status" value="1"/>
</dbReference>
<evidence type="ECO:0000259" key="7">
    <source>
        <dbReference type="SMART" id="SM00606"/>
    </source>
</evidence>
<dbReference type="Pfam" id="PF06268">
    <property type="entry name" value="Fascin"/>
    <property type="match status" value="1"/>
</dbReference>
<keyword evidence="10" id="KW-1185">Reference proteome</keyword>
<dbReference type="Pfam" id="PF14310">
    <property type="entry name" value="Fn3-like"/>
    <property type="match status" value="1"/>
</dbReference>
<evidence type="ECO:0000256" key="1">
    <source>
        <dbReference type="ARBA" id="ARBA00004496"/>
    </source>
</evidence>
<comment type="similarity">
    <text evidence="2">Belongs to the glycosyl hydrolase 3 family.</text>
</comment>
<dbReference type="InterPro" id="IPR044993">
    <property type="entry name" value="BXL"/>
</dbReference>
<evidence type="ECO:0000313" key="10">
    <source>
        <dbReference type="Proteomes" id="UP001499987"/>
    </source>
</evidence>
<evidence type="ECO:0000259" key="8">
    <source>
        <dbReference type="SMART" id="SM01217"/>
    </source>
</evidence>
<name>A0ABN1TDS0_9ACTN</name>
<dbReference type="Gene3D" id="2.60.120.380">
    <property type="match status" value="1"/>
</dbReference>
<dbReference type="InterPro" id="IPR036881">
    <property type="entry name" value="Glyco_hydro_3_C_sf"/>
</dbReference>
<dbReference type="InterPro" id="IPR008979">
    <property type="entry name" value="Galactose-bd-like_sf"/>
</dbReference>
<evidence type="ECO:0000256" key="2">
    <source>
        <dbReference type="ARBA" id="ARBA00005336"/>
    </source>
</evidence>
<dbReference type="Proteomes" id="UP001499987">
    <property type="component" value="Unassembled WGS sequence"/>
</dbReference>
<dbReference type="SMART" id="SM01217">
    <property type="entry name" value="Fn3_like"/>
    <property type="match status" value="1"/>
</dbReference>
<dbReference type="InterPro" id="IPR006584">
    <property type="entry name" value="Cellulose-bd_IV"/>
</dbReference>
<dbReference type="SUPFAM" id="SSF50405">
    <property type="entry name" value="Actin-crosslinking proteins"/>
    <property type="match status" value="1"/>
</dbReference>
<dbReference type="SUPFAM" id="SSF52279">
    <property type="entry name" value="Beta-D-glucan exohydrolase, C-terminal domain"/>
    <property type="match status" value="1"/>
</dbReference>
<evidence type="ECO:0000256" key="6">
    <source>
        <dbReference type="ARBA" id="ARBA00023203"/>
    </source>
</evidence>
<dbReference type="Pfam" id="PF03422">
    <property type="entry name" value="CBM_6"/>
    <property type="match status" value="1"/>
</dbReference>
<dbReference type="PANTHER" id="PTHR42721:SF3">
    <property type="entry name" value="BETA-D-XYLOSIDASE 5-RELATED"/>
    <property type="match status" value="1"/>
</dbReference>
<dbReference type="Gene3D" id="3.20.20.300">
    <property type="entry name" value="Glycoside hydrolase, family 3, N-terminal domain"/>
    <property type="match status" value="1"/>
</dbReference>
<dbReference type="Pfam" id="PF01915">
    <property type="entry name" value="Glyco_hydro_3_C"/>
    <property type="match status" value="1"/>
</dbReference>
<dbReference type="InterPro" id="IPR001764">
    <property type="entry name" value="Glyco_hydro_3_N"/>
</dbReference>
<proteinExistence type="inferred from homology"/>
<protein>
    <submittedName>
        <fullName evidence="9">Glycoside hydrolase family 3 C-terminal domain-containing protein</fullName>
    </submittedName>
</protein>
<feature type="domain" description="Fibronectin type III-like" evidence="8">
    <location>
        <begin position="726"/>
        <end position="796"/>
    </location>
</feature>
<reference evidence="9 10" key="1">
    <citation type="journal article" date="2019" name="Int. J. Syst. Evol. Microbiol.">
        <title>The Global Catalogue of Microorganisms (GCM) 10K type strain sequencing project: providing services to taxonomists for standard genome sequencing and annotation.</title>
        <authorList>
            <consortium name="The Broad Institute Genomics Platform"/>
            <consortium name="The Broad Institute Genome Sequencing Center for Infectious Disease"/>
            <person name="Wu L."/>
            <person name="Ma J."/>
        </authorList>
    </citation>
    <scope>NUCLEOTIDE SEQUENCE [LARGE SCALE GENOMIC DNA]</scope>
    <source>
        <strain evidence="9 10">JCM 13002</strain>
    </source>
</reference>
<dbReference type="GO" id="GO:0016787">
    <property type="term" value="F:hydrolase activity"/>
    <property type="evidence" value="ECO:0007669"/>
    <property type="project" value="UniProtKB-KW"/>
</dbReference>
<dbReference type="InterPro" id="IPR005084">
    <property type="entry name" value="CBM6"/>
</dbReference>
<evidence type="ECO:0000256" key="5">
    <source>
        <dbReference type="ARBA" id="ARBA00022801"/>
    </source>
</evidence>